<evidence type="ECO:0000256" key="2">
    <source>
        <dbReference type="SAM" id="Phobius"/>
    </source>
</evidence>
<sequence>MPKVLAFSNSSHKLTGPALDGGLPEGLVLQLWVRRTGAAVRQPIVALAAGSSRIVLGTGDRAETLSLAVIDGGKTQEVTVPGGLPEDRWVQVRAVMTAAGVGELHVLGMKLASGQLTAPGAAARTVTIGGGFVGELAQLQIWKHAAPNTLTWDAPPLDAPRLHAFYPLKTATLDAGSQQYVSVDAGPNKRHAASPAALQTIEHPESLADGGGSYLQFKAQAAPVVLSPVPGLERQLTVEAWVRPDNDLLGGVVELVSDSGGLVLRAGGAEGELVLLAKGKGETALVRATGLIKRGEWSHVAATVGVNAAKNGLVVSLFHQGVLRKEATIMQIGSIAEMGTYVLAHSLVSAPLVKTVRIGAGPAAVNGFTGGIAEVRIWQTAAAERVGAMWLARARGDEDRLLACYRLDALSSNRLVDVSRRRGWAEPVKNTAINEDAGPPIASTEQRGFRMSTRGKLVRERLSSSPPANNSGGKQTKILIDPKPIGASGKGDSCIFDATIEVAAKNGDGVQGRLLEVRVDEELIAITANAEKTGYATWAAGTTHVVALPASGKLRLRFVARALACPAIRVRLAGTSVWRAVCPDEKVQKSIRSTTAAELKSPADKRRTSPLPPGASDDDASALASAFTQFGSQFAAAPKSAPKPQARSFIDDLEDIGESAVEWGEDVYEDAKDTYEDAEDWVSDQTKPIVDAGGNLVGTVTRTAKSAGGLITRGAAEVAALAARGANSAVHAGSRAVAQLIDTADTIAVTAASTTNRWVEIVGTTIVDGTEVVWRAVVSGVDEALSAITAVVKRIGAAIEAILEFLAFLFAWDDFLAASDEALAVIDEEIDRAGSAVAGLAEYKAKLGQTLRTGVEQAIGKKSLGDLLGVDVDAASPVLEPMEYFMEYVNRALESASLVFEGGKSIASQGKGADAALVASATETNKSLPSITEVSAYLGTPVSQLLAGSGKAADDSSSLFDFVFDEVIARGKAASEQMAGQLRARMSVPWLTDFIEETILGGRKLTLARVVALVAAIIRVLTEKSSGKSAPKQVEPKATPKPTTKIGGGITPINPTSKSSTPTAQEKEDRRTRWIVDVSTALGIANSAVILVKTAQETGESASSAKANGGKFWTLISAGCVFFRGLFALGRIGAYPSKTRPYSGINAALEMVAGAYTFFTLEKEYGRTVDMAVFGVIGLGMTASSAIAIGTGGLSGEYETVSFSLRCTSWVTNSAVRVSDKGDDGDKTGRIKLVTGGLVVLSIAVDLTEAIYVNVNEVQSG</sequence>
<feature type="compositionally biased region" description="Polar residues" evidence="1">
    <location>
        <begin position="1053"/>
        <end position="1064"/>
    </location>
</feature>
<evidence type="ECO:0000256" key="1">
    <source>
        <dbReference type="SAM" id="MobiDB-lite"/>
    </source>
</evidence>
<feature type="region of interest" description="Disordered" evidence="1">
    <location>
        <begin position="591"/>
        <end position="619"/>
    </location>
</feature>
<dbReference type="InterPro" id="IPR013320">
    <property type="entry name" value="ConA-like_dom_sf"/>
</dbReference>
<dbReference type="Proteomes" id="UP001164459">
    <property type="component" value="Chromosome"/>
</dbReference>
<feature type="region of interest" description="Disordered" evidence="1">
    <location>
        <begin position="1028"/>
        <end position="1070"/>
    </location>
</feature>
<feature type="transmembrane region" description="Helical" evidence="2">
    <location>
        <begin position="1171"/>
        <end position="1194"/>
    </location>
</feature>
<protein>
    <submittedName>
        <fullName evidence="3">LamG domain-containing protein</fullName>
    </submittedName>
</protein>
<keyword evidence="2" id="KW-1133">Transmembrane helix</keyword>
<proteinExistence type="predicted"/>
<name>A0ABY7H0G2_9BACT</name>
<keyword evidence="2" id="KW-0472">Membrane</keyword>
<feature type="region of interest" description="Disordered" evidence="1">
    <location>
        <begin position="459"/>
        <end position="480"/>
    </location>
</feature>
<dbReference type="RefSeq" id="WP_269034972.1">
    <property type="nucleotide sequence ID" value="NZ_CP114040.1"/>
</dbReference>
<organism evidence="3 4">
    <name type="scientific">Nannocystis punicea</name>
    <dbReference type="NCBI Taxonomy" id="2995304"/>
    <lineage>
        <taxon>Bacteria</taxon>
        <taxon>Pseudomonadati</taxon>
        <taxon>Myxococcota</taxon>
        <taxon>Polyangia</taxon>
        <taxon>Nannocystales</taxon>
        <taxon>Nannocystaceae</taxon>
        <taxon>Nannocystis</taxon>
    </lineage>
</organism>
<evidence type="ECO:0000313" key="3">
    <source>
        <dbReference type="EMBL" id="WAS92615.1"/>
    </source>
</evidence>
<gene>
    <name evidence="3" type="ORF">O0S08_41075</name>
</gene>
<keyword evidence="2" id="KW-0812">Transmembrane</keyword>
<feature type="transmembrane region" description="Helical" evidence="2">
    <location>
        <begin position="1142"/>
        <end position="1159"/>
    </location>
</feature>
<dbReference type="SUPFAM" id="SSF49899">
    <property type="entry name" value="Concanavalin A-like lectins/glucanases"/>
    <property type="match status" value="2"/>
</dbReference>
<dbReference type="Gene3D" id="2.60.120.200">
    <property type="match status" value="1"/>
</dbReference>
<reference evidence="3" key="1">
    <citation type="submission" date="2022-11" db="EMBL/GenBank/DDBJ databases">
        <title>Minimal conservation of predation-associated metabolite biosynthetic gene clusters underscores biosynthetic potential of Myxococcota including descriptions for ten novel species: Archangium lansinium sp. nov., Myxococcus landrumus sp. nov., Nannocystis bai.</title>
        <authorList>
            <person name="Ahearne A."/>
            <person name="Stevens C."/>
            <person name="Dowd S."/>
        </authorList>
    </citation>
    <scope>NUCLEOTIDE SEQUENCE</scope>
    <source>
        <strain evidence="3">Fl3</strain>
    </source>
</reference>
<accession>A0ABY7H0G2</accession>
<dbReference type="Pfam" id="PF13385">
    <property type="entry name" value="Laminin_G_3"/>
    <property type="match status" value="1"/>
</dbReference>
<dbReference type="EMBL" id="CP114040">
    <property type="protein sequence ID" value="WAS92615.1"/>
    <property type="molecule type" value="Genomic_DNA"/>
</dbReference>
<feature type="transmembrane region" description="Helical" evidence="2">
    <location>
        <begin position="1112"/>
        <end position="1130"/>
    </location>
</feature>
<evidence type="ECO:0000313" key="4">
    <source>
        <dbReference type="Proteomes" id="UP001164459"/>
    </source>
</evidence>
<keyword evidence="4" id="KW-1185">Reference proteome</keyword>
<feature type="compositionally biased region" description="Polar residues" evidence="1">
    <location>
        <begin position="463"/>
        <end position="474"/>
    </location>
</feature>